<feature type="region of interest" description="Disordered" evidence="1">
    <location>
        <begin position="135"/>
        <end position="295"/>
    </location>
</feature>
<comment type="caution">
    <text evidence="2">The sequence shown here is derived from an EMBL/GenBank/DDBJ whole genome shotgun (WGS) entry which is preliminary data.</text>
</comment>
<dbReference type="AlphaFoldDB" id="A0AAW1LN90"/>
<feature type="compositionally biased region" description="Polar residues" evidence="1">
    <location>
        <begin position="324"/>
        <end position="340"/>
    </location>
</feature>
<keyword evidence="3" id="KW-1185">Reference proteome</keyword>
<feature type="compositionally biased region" description="Pro residues" evidence="1">
    <location>
        <begin position="207"/>
        <end position="221"/>
    </location>
</feature>
<feature type="compositionally biased region" description="Low complexity" evidence="1">
    <location>
        <begin position="222"/>
        <end position="232"/>
    </location>
</feature>
<dbReference type="GO" id="GO:0031012">
    <property type="term" value="C:extracellular matrix"/>
    <property type="evidence" value="ECO:0007669"/>
    <property type="project" value="TreeGrafter"/>
</dbReference>
<keyword evidence="2" id="KW-0176">Collagen</keyword>
<dbReference type="GO" id="GO:0005615">
    <property type="term" value="C:extracellular space"/>
    <property type="evidence" value="ECO:0007669"/>
    <property type="project" value="TreeGrafter"/>
</dbReference>
<dbReference type="EMBL" id="JASPKY010000118">
    <property type="protein sequence ID" value="KAK9736096.1"/>
    <property type="molecule type" value="Genomic_DNA"/>
</dbReference>
<dbReference type="InterPro" id="IPR008160">
    <property type="entry name" value="Collagen"/>
</dbReference>
<dbReference type="Proteomes" id="UP001458880">
    <property type="component" value="Unassembled WGS sequence"/>
</dbReference>
<evidence type="ECO:0000313" key="2">
    <source>
        <dbReference type="EMBL" id="KAK9736096.1"/>
    </source>
</evidence>
<gene>
    <name evidence="2" type="ORF">QE152_g12798</name>
</gene>
<dbReference type="GO" id="GO:0005581">
    <property type="term" value="C:collagen trimer"/>
    <property type="evidence" value="ECO:0007669"/>
    <property type="project" value="UniProtKB-KW"/>
</dbReference>
<sequence length="340" mass="34727">MKPKPFEAIENQRVTNENNGTTHNIVNELSAAISKKVENKILLSRIKRHNYFYIRDDTKEGCIQCNSAIPNNAKIVPGVPGLKGQPGFTITKNYCPNNAKIVPGVPGLKGQPGDKGAKGGSDSIDLEELARRLGSLKGEPGEDGYPGLPAFPGEKGEKGEPGNTLLGMIGEKGSPGKPGPIGPAGPPGAGPPGLPGLPGVRGDPGLPGLPGPMGPPGPRGLPGPATGLPGARNSGTSDDGRMKNPQRPGSLTASPGFPGVNPSSINRINPTNTFGDSGGRVLKPGPLGSEDIQPIHPNLSLNEEVVELPEGASRKPPLGAANNDGATQGSTEVYGNDGIN</sequence>
<protein>
    <submittedName>
        <fullName evidence="2">Collagen triple helix repeat (20 copies)</fullName>
    </submittedName>
</protein>
<dbReference type="PANTHER" id="PTHR24023:SF1112">
    <property type="entry name" value="COL_CUTICLE_N DOMAIN-CONTAINING PROTEIN-RELATED"/>
    <property type="match status" value="1"/>
</dbReference>
<feature type="region of interest" description="Disordered" evidence="1">
    <location>
        <begin position="308"/>
        <end position="340"/>
    </location>
</feature>
<feature type="compositionally biased region" description="Low complexity" evidence="1">
    <location>
        <begin position="197"/>
        <end position="206"/>
    </location>
</feature>
<feature type="compositionally biased region" description="Pro residues" evidence="1">
    <location>
        <begin position="177"/>
        <end position="195"/>
    </location>
</feature>
<dbReference type="GO" id="GO:0030020">
    <property type="term" value="F:extracellular matrix structural constituent conferring tensile strength"/>
    <property type="evidence" value="ECO:0007669"/>
    <property type="project" value="TreeGrafter"/>
</dbReference>
<proteinExistence type="predicted"/>
<accession>A0AAW1LN90</accession>
<dbReference type="Pfam" id="PF01391">
    <property type="entry name" value="Collagen"/>
    <property type="match status" value="1"/>
</dbReference>
<name>A0AAW1LN90_POPJA</name>
<feature type="compositionally biased region" description="Polar residues" evidence="1">
    <location>
        <begin position="261"/>
        <end position="275"/>
    </location>
</feature>
<evidence type="ECO:0000313" key="3">
    <source>
        <dbReference type="Proteomes" id="UP001458880"/>
    </source>
</evidence>
<organism evidence="2 3">
    <name type="scientific">Popillia japonica</name>
    <name type="common">Japanese beetle</name>
    <dbReference type="NCBI Taxonomy" id="7064"/>
    <lineage>
        <taxon>Eukaryota</taxon>
        <taxon>Metazoa</taxon>
        <taxon>Ecdysozoa</taxon>
        <taxon>Arthropoda</taxon>
        <taxon>Hexapoda</taxon>
        <taxon>Insecta</taxon>
        <taxon>Pterygota</taxon>
        <taxon>Neoptera</taxon>
        <taxon>Endopterygota</taxon>
        <taxon>Coleoptera</taxon>
        <taxon>Polyphaga</taxon>
        <taxon>Scarabaeiformia</taxon>
        <taxon>Scarabaeidae</taxon>
        <taxon>Rutelinae</taxon>
        <taxon>Popillia</taxon>
    </lineage>
</organism>
<dbReference type="PANTHER" id="PTHR24023">
    <property type="entry name" value="COLLAGEN ALPHA"/>
    <property type="match status" value="1"/>
</dbReference>
<reference evidence="2 3" key="1">
    <citation type="journal article" date="2024" name="BMC Genomics">
        <title>De novo assembly and annotation of Popillia japonica's genome with initial clues to its potential as an invasive pest.</title>
        <authorList>
            <person name="Cucini C."/>
            <person name="Boschi S."/>
            <person name="Funari R."/>
            <person name="Cardaioli E."/>
            <person name="Iannotti N."/>
            <person name="Marturano G."/>
            <person name="Paoli F."/>
            <person name="Bruttini M."/>
            <person name="Carapelli A."/>
            <person name="Frati F."/>
            <person name="Nardi F."/>
        </authorList>
    </citation>
    <scope>NUCLEOTIDE SEQUENCE [LARGE SCALE GENOMIC DNA]</scope>
    <source>
        <strain evidence="2">DMR45628</strain>
    </source>
</reference>
<dbReference type="InterPro" id="IPR050149">
    <property type="entry name" value="Collagen_superfamily"/>
</dbReference>
<dbReference type="GO" id="GO:0030198">
    <property type="term" value="P:extracellular matrix organization"/>
    <property type="evidence" value="ECO:0007669"/>
    <property type="project" value="TreeGrafter"/>
</dbReference>
<evidence type="ECO:0000256" key="1">
    <source>
        <dbReference type="SAM" id="MobiDB-lite"/>
    </source>
</evidence>